<dbReference type="EMBL" id="CAADEX010000126">
    <property type="protein sequence ID" value="VFJ63444.1"/>
    <property type="molecule type" value="Genomic_DNA"/>
</dbReference>
<evidence type="ECO:0000256" key="4">
    <source>
        <dbReference type="ARBA" id="ARBA00022989"/>
    </source>
</evidence>
<dbReference type="InterPro" id="IPR003413">
    <property type="entry name" value="T2SS_GspI_C"/>
</dbReference>
<dbReference type="PANTHER" id="PTHR38779">
    <property type="entry name" value="TYPE II SECRETION SYSTEM PROTEIN I-RELATED"/>
    <property type="match status" value="1"/>
</dbReference>
<dbReference type="InterPro" id="IPR045584">
    <property type="entry name" value="Pilin-like"/>
</dbReference>
<keyword evidence="6" id="KW-0997">Cell inner membrane</keyword>
<dbReference type="NCBIfam" id="TIGR01707">
    <property type="entry name" value="gspI"/>
    <property type="match status" value="1"/>
</dbReference>
<dbReference type="GO" id="GO:0015628">
    <property type="term" value="P:protein secretion by the type II secretion system"/>
    <property type="evidence" value="ECO:0007669"/>
    <property type="project" value="UniProtKB-UniRule"/>
</dbReference>
<sequence>MALAILVIVLGVLLKGLTQGARNAAYLEDRTIAHWVAANIVAEYQLGGQSGGNGSTFGAEQGETTMAGRSWYWTTRIVTTDDPDLRRIEVEVRSGGRDGPVLDTLISYVARPFHEMTR</sequence>
<dbReference type="GO" id="GO:0005886">
    <property type="term" value="C:plasma membrane"/>
    <property type="evidence" value="ECO:0007669"/>
    <property type="project" value="UniProtKB-SubCell"/>
</dbReference>
<keyword evidence="2 6" id="KW-0488">Methylation</keyword>
<dbReference type="PANTHER" id="PTHR38779:SF2">
    <property type="entry name" value="TYPE II SECRETION SYSTEM PROTEIN I-RELATED"/>
    <property type="match status" value="1"/>
</dbReference>
<dbReference type="AlphaFoldDB" id="A0A450S6N8"/>
<evidence type="ECO:0000256" key="1">
    <source>
        <dbReference type="ARBA" id="ARBA00004167"/>
    </source>
</evidence>
<feature type="domain" description="Type II secretion system protein GspI C-terminal" evidence="7">
    <location>
        <begin position="27"/>
        <end position="105"/>
    </location>
</feature>
<gene>
    <name evidence="9" type="ORF">BECKDK2373B_GA0170837_11264</name>
    <name evidence="8" type="ORF">BECKDK2373C_GA0170839_101848</name>
</gene>
<evidence type="ECO:0000256" key="6">
    <source>
        <dbReference type="RuleBase" id="RU368030"/>
    </source>
</evidence>
<keyword evidence="4" id="KW-1133">Transmembrane helix</keyword>
<comment type="function">
    <text evidence="6">Component of the type II secretion system required for the energy-dependent secretion of extracellular factors such as proteases and toxins from the periplasm.</text>
</comment>
<evidence type="ECO:0000256" key="5">
    <source>
        <dbReference type="ARBA" id="ARBA00023136"/>
    </source>
</evidence>
<comment type="subunit">
    <text evidence="6">Type II secretion is composed of four main components: the outer membrane complex, the inner membrane complex, the cytoplasmic secretion ATPase and the periplasm-spanning pseudopilus.</text>
</comment>
<accession>A0A450S6N8</accession>
<organism evidence="8">
    <name type="scientific">Candidatus Kentrum sp. DK</name>
    <dbReference type="NCBI Taxonomy" id="2126562"/>
    <lineage>
        <taxon>Bacteria</taxon>
        <taxon>Pseudomonadati</taxon>
        <taxon>Pseudomonadota</taxon>
        <taxon>Gammaproteobacteria</taxon>
        <taxon>Candidatus Kentrum</taxon>
    </lineage>
</organism>
<dbReference type="InterPro" id="IPR010052">
    <property type="entry name" value="T2SS_protein-GspI"/>
</dbReference>
<dbReference type="Gene3D" id="3.30.1300.30">
    <property type="entry name" value="GSPII I/J protein-like"/>
    <property type="match status" value="1"/>
</dbReference>
<evidence type="ECO:0000313" key="9">
    <source>
        <dbReference type="EMBL" id="VFJ63444.1"/>
    </source>
</evidence>
<proteinExistence type="inferred from homology"/>
<keyword evidence="3" id="KW-0812">Transmembrane</keyword>
<comment type="PTM">
    <text evidence="6">Cleaved by prepilin peptidase.</text>
</comment>
<evidence type="ECO:0000256" key="2">
    <source>
        <dbReference type="ARBA" id="ARBA00022481"/>
    </source>
</evidence>
<comment type="similarity">
    <text evidence="6">Belongs to the GSP I family.</text>
</comment>
<dbReference type="Pfam" id="PF02501">
    <property type="entry name" value="T2SSI"/>
    <property type="match status" value="1"/>
</dbReference>
<dbReference type="SUPFAM" id="SSF54523">
    <property type="entry name" value="Pili subunits"/>
    <property type="match status" value="1"/>
</dbReference>
<reference evidence="8" key="1">
    <citation type="submission" date="2019-02" db="EMBL/GenBank/DDBJ databases">
        <authorList>
            <person name="Gruber-Vodicka R. H."/>
            <person name="Seah K. B. B."/>
        </authorList>
    </citation>
    <scope>NUCLEOTIDE SEQUENCE</scope>
    <source>
        <strain evidence="8">BECK_DK161</strain>
        <strain evidence="9">BECK_DK47</strain>
    </source>
</reference>
<evidence type="ECO:0000256" key="3">
    <source>
        <dbReference type="ARBA" id="ARBA00022692"/>
    </source>
</evidence>
<evidence type="ECO:0000259" key="7">
    <source>
        <dbReference type="Pfam" id="PF02501"/>
    </source>
</evidence>
<keyword evidence="6" id="KW-1003">Cell membrane</keyword>
<dbReference type="EMBL" id="CAADEY010000018">
    <property type="protein sequence ID" value="VFJ47523.1"/>
    <property type="molecule type" value="Genomic_DNA"/>
</dbReference>
<comment type="subcellular location">
    <subcellularLocation>
        <location evidence="6">Cell inner membrane</location>
        <topology evidence="6">Single-pass membrane protein</topology>
    </subcellularLocation>
    <subcellularLocation>
        <location evidence="1">Membrane</location>
        <topology evidence="1">Single-pass membrane protein</topology>
    </subcellularLocation>
</comment>
<evidence type="ECO:0000313" key="8">
    <source>
        <dbReference type="EMBL" id="VFJ47523.1"/>
    </source>
</evidence>
<dbReference type="GO" id="GO:0015627">
    <property type="term" value="C:type II protein secretion system complex"/>
    <property type="evidence" value="ECO:0007669"/>
    <property type="project" value="UniProtKB-UniRule"/>
</dbReference>
<keyword evidence="5" id="KW-0472">Membrane</keyword>
<protein>
    <recommendedName>
        <fullName evidence="6">Type II secretion system protein I</fullName>
        <shortName evidence="6">T2SS minor pseudopilin I</shortName>
    </recommendedName>
</protein>
<name>A0A450S6N8_9GAMM</name>